<evidence type="ECO:0000256" key="6">
    <source>
        <dbReference type="ARBA" id="ARBA00022777"/>
    </source>
</evidence>
<dbReference type="SUPFAM" id="SSF55874">
    <property type="entry name" value="ATPase domain of HSP90 chaperone/DNA topoisomerase II/histidine kinase"/>
    <property type="match status" value="1"/>
</dbReference>
<dbReference type="Gene3D" id="3.30.565.10">
    <property type="entry name" value="Histidine kinase-like ATPase, C-terminal domain"/>
    <property type="match status" value="1"/>
</dbReference>
<gene>
    <name evidence="10" type="ORF">LKD81_12485</name>
</gene>
<dbReference type="PROSITE" id="PS50109">
    <property type="entry name" value="HIS_KIN"/>
    <property type="match status" value="1"/>
</dbReference>
<proteinExistence type="predicted"/>
<comment type="subcellular location">
    <subcellularLocation>
        <location evidence="2">Membrane</location>
    </subcellularLocation>
</comment>
<dbReference type="RefSeq" id="WP_308454289.1">
    <property type="nucleotide sequence ID" value="NZ_JAJEQR010000039.1"/>
</dbReference>
<dbReference type="InterPro" id="IPR003661">
    <property type="entry name" value="HisK_dim/P_dom"/>
</dbReference>
<dbReference type="InterPro" id="IPR005467">
    <property type="entry name" value="His_kinase_dom"/>
</dbReference>
<dbReference type="EC" id="2.7.13.3" evidence="3"/>
<feature type="transmembrane region" description="Helical" evidence="8">
    <location>
        <begin position="12"/>
        <end position="32"/>
    </location>
</feature>
<dbReference type="CDD" id="cd00082">
    <property type="entry name" value="HisKA"/>
    <property type="match status" value="1"/>
</dbReference>
<dbReference type="Proteomes" id="UP001198182">
    <property type="component" value="Unassembled WGS sequence"/>
</dbReference>
<dbReference type="InterPro" id="IPR036097">
    <property type="entry name" value="HisK_dim/P_sf"/>
</dbReference>
<feature type="domain" description="Histidine kinase" evidence="9">
    <location>
        <begin position="187"/>
        <end position="397"/>
    </location>
</feature>
<sequence length="397" mass="46471">MGQEIRKKKVRIALLVALWLAVLALAGGLVLVKLADVQRRDQLALMGRLAVLYEGSETDFLEAVMQEPTDEDYAAGYDLLAQSSFSRRGYRELGRTNSSEFFFYGWCMIAALGVLLLLFYGWREIRRYRELNVLGESLFLWKRHLPDPKEPEAKYFRDCLERCQEELEKDQAAQEENMQKQTRYLENLVHQIKTPLAGISLYHNYLEDMETEPVKQDLLMKSRVQIDHMETLVRQMMLLTRLDNNAVTMKLERVVMEDIMLRVEQMTMGLSREKHQKVCWDYTIEQEVLCDCFWIQEVLINLMRNAIEHTPEYGHIRIWTEETDSCVNINIQDDGPGIPREDQQQIFRRFFTDVSIENGRNTGIGLNLAYEIIMKHGGRLAALDCETGAWFQLQLYY</sequence>
<keyword evidence="4" id="KW-0597">Phosphoprotein</keyword>
<name>A0AAE3JF49_9FIRM</name>
<dbReference type="GO" id="GO:0004721">
    <property type="term" value="F:phosphoprotein phosphatase activity"/>
    <property type="evidence" value="ECO:0007669"/>
    <property type="project" value="TreeGrafter"/>
</dbReference>
<dbReference type="CDD" id="cd00075">
    <property type="entry name" value="HATPase"/>
    <property type="match status" value="1"/>
</dbReference>
<evidence type="ECO:0000256" key="4">
    <source>
        <dbReference type="ARBA" id="ARBA00022553"/>
    </source>
</evidence>
<dbReference type="InterPro" id="IPR036890">
    <property type="entry name" value="HATPase_C_sf"/>
</dbReference>
<dbReference type="PRINTS" id="PR00344">
    <property type="entry name" value="BCTRLSENSOR"/>
</dbReference>
<dbReference type="Pfam" id="PF00512">
    <property type="entry name" value="HisKA"/>
    <property type="match status" value="1"/>
</dbReference>
<dbReference type="GO" id="GO:0016036">
    <property type="term" value="P:cellular response to phosphate starvation"/>
    <property type="evidence" value="ECO:0007669"/>
    <property type="project" value="TreeGrafter"/>
</dbReference>
<organism evidence="10 11">
    <name type="scientific">Hominifimenecus microfluidus</name>
    <dbReference type="NCBI Taxonomy" id="2885348"/>
    <lineage>
        <taxon>Bacteria</taxon>
        <taxon>Bacillati</taxon>
        <taxon>Bacillota</taxon>
        <taxon>Clostridia</taxon>
        <taxon>Lachnospirales</taxon>
        <taxon>Lachnospiraceae</taxon>
        <taxon>Hominifimenecus</taxon>
    </lineage>
</organism>
<dbReference type="SMART" id="SM00387">
    <property type="entry name" value="HATPase_c"/>
    <property type="match status" value="1"/>
</dbReference>
<dbReference type="InterPro" id="IPR050351">
    <property type="entry name" value="BphY/WalK/GraS-like"/>
</dbReference>
<comment type="caution">
    <text evidence="10">The sequence shown here is derived from an EMBL/GenBank/DDBJ whole genome shotgun (WGS) entry which is preliminary data.</text>
</comment>
<keyword evidence="8" id="KW-1133">Transmembrane helix</keyword>
<keyword evidence="7" id="KW-0902">Two-component regulatory system</keyword>
<dbReference type="PANTHER" id="PTHR45453">
    <property type="entry name" value="PHOSPHATE REGULON SENSOR PROTEIN PHOR"/>
    <property type="match status" value="1"/>
</dbReference>
<dbReference type="InterPro" id="IPR004358">
    <property type="entry name" value="Sig_transdc_His_kin-like_C"/>
</dbReference>
<dbReference type="SMART" id="SM00388">
    <property type="entry name" value="HisKA"/>
    <property type="match status" value="1"/>
</dbReference>
<evidence type="ECO:0000313" key="11">
    <source>
        <dbReference type="Proteomes" id="UP001198182"/>
    </source>
</evidence>
<evidence type="ECO:0000256" key="2">
    <source>
        <dbReference type="ARBA" id="ARBA00004370"/>
    </source>
</evidence>
<dbReference type="GO" id="GO:0000155">
    <property type="term" value="F:phosphorelay sensor kinase activity"/>
    <property type="evidence" value="ECO:0007669"/>
    <property type="project" value="InterPro"/>
</dbReference>
<evidence type="ECO:0000256" key="8">
    <source>
        <dbReference type="SAM" id="Phobius"/>
    </source>
</evidence>
<dbReference type="PANTHER" id="PTHR45453:SF1">
    <property type="entry name" value="PHOSPHATE REGULON SENSOR PROTEIN PHOR"/>
    <property type="match status" value="1"/>
</dbReference>
<keyword evidence="8" id="KW-0812">Transmembrane</keyword>
<evidence type="ECO:0000256" key="1">
    <source>
        <dbReference type="ARBA" id="ARBA00000085"/>
    </source>
</evidence>
<evidence type="ECO:0000313" key="10">
    <source>
        <dbReference type="EMBL" id="MCC2231804.1"/>
    </source>
</evidence>
<feature type="transmembrane region" description="Helical" evidence="8">
    <location>
        <begin position="101"/>
        <end position="122"/>
    </location>
</feature>
<dbReference type="SUPFAM" id="SSF47384">
    <property type="entry name" value="Homodimeric domain of signal transducing histidine kinase"/>
    <property type="match status" value="1"/>
</dbReference>
<dbReference type="Gene3D" id="1.10.287.130">
    <property type="match status" value="1"/>
</dbReference>
<keyword evidence="5" id="KW-0808">Transferase</keyword>
<reference evidence="10" key="1">
    <citation type="submission" date="2021-10" db="EMBL/GenBank/DDBJ databases">
        <title>Anaerobic single-cell dispensing facilitates the cultivation of human gut bacteria.</title>
        <authorList>
            <person name="Afrizal A."/>
        </authorList>
    </citation>
    <scope>NUCLEOTIDE SEQUENCE</scope>
    <source>
        <strain evidence="10">CLA-AA-H215</strain>
    </source>
</reference>
<evidence type="ECO:0000256" key="7">
    <source>
        <dbReference type="ARBA" id="ARBA00023012"/>
    </source>
</evidence>
<keyword evidence="8" id="KW-0472">Membrane</keyword>
<evidence type="ECO:0000256" key="5">
    <source>
        <dbReference type="ARBA" id="ARBA00022679"/>
    </source>
</evidence>
<accession>A0AAE3JF49</accession>
<dbReference type="AlphaFoldDB" id="A0AAE3JF49"/>
<evidence type="ECO:0000256" key="3">
    <source>
        <dbReference type="ARBA" id="ARBA00012438"/>
    </source>
</evidence>
<keyword evidence="6 10" id="KW-0418">Kinase</keyword>
<comment type="catalytic activity">
    <reaction evidence="1">
        <text>ATP + protein L-histidine = ADP + protein N-phospho-L-histidine.</text>
        <dbReference type="EC" id="2.7.13.3"/>
    </reaction>
</comment>
<keyword evidence="11" id="KW-1185">Reference proteome</keyword>
<protein>
    <recommendedName>
        <fullName evidence="3">histidine kinase</fullName>
        <ecNumber evidence="3">2.7.13.3</ecNumber>
    </recommendedName>
</protein>
<evidence type="ECO:0000259" key="9">
    <source>
        <dbReference type="PROSITE" id="PS50109"/>
    </source>
</evidence>
<dbReference type="Pfam" id="PF02518">
    <property type="entry name" value="HATPase_c"/>
    <property type="match status" value="1"/>
</dbReference>
<dbReference type="EMBL" id="JAJEQR010000039">
    <property type="protein sequence ID" value="MCC2231804.1"/>
    <property type="molecule type" value="Genomic_DNA"/>
</dbReference>
<dbReference type="InterPro" id="IPR003594">
    <property type="entry name" value="HATPase_dom"/>
</dbReference>
<dbReference type="GO" id="GO:0005886">
    <property type="term" value="C:plasma membrane"/>
    <property type="evidence" value="ECO:0007669"/>
    <property type="project" value="TreeGrafter"/>
</dbReference>